<dbReference type="Proteomes" id="UP001367508">
    <property type="component" value="Unassembled WGS sequence"/>
</dbReference>
<dbReference type="EMBL" id="JAYMYQ010000001">
    <property type="protein sequence ID" value="KAK7363760.1"/>
    <property type="molecule type" value="Genomic_DNA"/>
</dbReference>
<reference evidence="1 2" key="1">
    <citation type="submission" date="2024-01" db="EMBL/GenBank/DDBJ databases">
        <title>The genomes of 5 underutilized Papilionoideae crops provide insights into root nodulation and disease resistanc.</title>
        <authorList>
            <person name="Jiang F."/>
        </authorList>
    </citation>
    <scope>NUCLEOTIDE SEQUENCE [LARGE SCALE GENOMIC DNA]</scope>
    <source>
        <strain evidence="1">LVBAO_FW01</strain>
        <tissue evidence="1">Leaves</tissue>
    </source>
</reference>
<dbReference type="AlphaFoldDB" id="A0AAN9MZ76"/>
<comment type="caution">
    <text evidence="1">The sequence shown here is derived from an EMBL/GenBank/DDBJ whole genome shotgun (WGS) entry which is preliminary data.</text>
</comment>
<gene>
    <name evidence="1" type="ORF">VNO77_05915</name>
</gene>
<accession>A0AAN9MZ76</accession>
<evidence type="ECO:0000313" key="2">
    <source>
        <dbReference type="Proteomes" id="UP001367508"/>
    </source>
</evidence>
<name>A0AAN9MZ76_CANGL</name>
<keyword evidence="2" id="KW-1185">Reference proteome</keyword>
<protein>
    <submittedName>
        <fullName evidence="1">Uncharacterized protein</fullName>
    </submittedName>
</protein>
<evidence type="ECO:0000313" key="1">
    <source>
        <dbReference type="EMBL" id="KAK7363760.1"/>
    </source>
</evidence>
<organism evidence="1 2">
    <name type="scientific">Canavalia gladiata</name>
    <name type="common">Sword bean</name>
    <name type="synonym">Dolichos gladiatus</name>
    <dbReference type="NCBI Taxonomy" id="3824"/>
    <lineage>
        <taxon>Eukaryota</taxon>
        <taxon>Viridiplantae</taxon>
        <taxon>Streptophyta</taxon>
        <taxon>Embryophyta</taxon>
        <taxon>Tracheophyta</taxon>
        <taxon>Spermatophyta</taxon>
        <taxon>Magnoliopsida</taxon>
        <taxon>eudicotyledons</taxon>
        <taxon>Gunneridae</taxon>
        <taxon>Pentapetalae</taxon>
        <taxon>rosids</taxon>
        <taxon>fabids</taxon>
        <taxon>Fabales</taxon>
        <taxon>Fabaceae</taxon>
        <taxon>Papilionoideae</taxon>
        <taxon>50 kb inversion clade</taxon>
        <taxon>NPAAA clade</taxon>
        <taxon>indigoferoid/millettioid clade</taxon>
        <taxon>Phaseoleae</taxon>
        <taxon>Canavalia</taxon>
    </lineage>
</organism>
<proteinExistence type="predicted"/>
<sequence length="98" mass="11363">MGTECLVSELLSAVLWFRFLFYHFLERFSFLEVCFDSDVFNFGPREPSQSECTPGLSLVSLMVTSFTVKFQFELKTTIRRAGLRSRNPRVRSHSIDSI</sequence>